<dbReference type="GO" id="GO:0015031">
    <property type="term" value="P:protein transport"/>
    <property type="evidence" value="ECO:0007669"/>
    <property type="project" value="UniProtKB-KW"/>
</dbReference>
<dbReference type="InterPro" id="IPR027417">
    <property type="entry name" value="P-loop_NTPase"/>
</dbReference>
<sequence length="395" mass="44898">MAKNYDYLFRLLLVGDSSVGKTCIIVRFTENTFTPSYITTIGIDFKIRTIEIDGRKVKLQIWDTAGQERFYTITATCYRRAMGIMLVYDVTSEKSFKGVASWISKIAENCDKNINKILLANKCDLKEKREITRERGEELAGRLGIPYVEISALSNFNVEEAFATLAKDIFNSLHVIHSAFAYRTKLLKMAKQNFDLFFKLLLIGDSGVGKTCIIFRFAENTFNPTFISTIGIDFKIRTLELGGKKIKLQIWDTAGQERFHTITTAYYRGALGIMMVYDVTKEKTFHNISKWMRKIEENANEDVERILVANKCDLVSQRQITKERGETLAKNHGIRHVETSALSSDNIDHAFTLLTQDILNKVCPPVREENVKNGKGKKKKVNLKGSAGSHHKSCC</sequence>
<evidence type="ECO:0000313" key="14">
    <source>
        <dbReference type="Proteomes" id="UP001159428"/>
    </source>
</evidence>
<keyword evidence="7" id="KW-0342">GTP-binding</keyword>
<evidence type="ECO:0000256" key="1">
    <source>
        <dbReference type="ARBA" id="ARBA00004342"/>
    </source>
</evidence>
<keyword evidence="14" id="KW-1185">Reference proteome</keyword>
<keyword evidence="10" id="KW-0636">Prenylation</keyword>
<keyword evidence="6" id="KW-0653">Protein transport</keyword>
<evidence type="ECO:0000256" key="4">
    <source>
        <dbReference type="ARBA" id="ARBA00022475"/>
    </source>
</evidence>
<evidence type="ECO:0000256" key="9">
    <source>
        <dbReference type="ARBA" id="ARBA00023288"/>
    </source>
</evidence>
<evidence type="ECO:0000256" key="5">
    <source>
        <dbReference type="ARBA" id="ARBA00022741"/>
    </source>
</evidence>
<dbReference type="Proteomes" id="UP001159428">
    <property type="component" value="Unassembled WGS sequence"/>
</dbReference>
<comment type="subcellular location">
    <subcellularLocation>
        <location evidence="1">Cell membrane</location>
        <topology evidence="1">Lipid-anchor</topology>
        <orientation evidence="1">Cytoplasmic side</orientation>
    </subcellularLocation>
</comment>
<evidence type="ECO:0000256" key="8">
    <source>
        <dbReference type="ARBA" id="ARBA00023136"/>
    </source>
</evidence>
<evidence type="ECO:0000313" key="13">
    <source>
        <dbReference type="EMBL" id="CAH3155925.1"/>
    </source>
</evidence>
<protein>
    <recommendedName>
        <fullName evidence="11">Ras-related protein Rab-13</fullName>
    </recommendedName>
</protein>
<dbReference type="SMART" id="SM00175">
    <property type="entry name" value="RAB"/>
    <property type="match status" value="2"/>
</dbReference>
<keyword evidence="8" id="KW-0472">Membrane</keyword>
<dbReference type="FunFam" id="3.40.50.300:FF:000363">
    <property type="entry name" value="Secretion related GTPase srgA"/>
    <property type="match status" value="2"/>
</dbReference>
<dbReference type="SMART" id="SM00176">
    <property type="entry name" value="RAN"/>
    <property type="match status" value="2"/>
</dbReference>
<gene>
    <name evidence="13" type="ORF">PMEA_00028260</name>
</gene>
<dbReference type="InterPro" id="IPR005225">
    <property type="entry name" value="Small_GTP-bd"/>
</dbReference>
<dbReference type="EMBL" id="CALNXJ010000059">
    <property type="protein sequence ID" value="CAH3155925.1"/>
    <property type="molecule type" value="Genomic_DNA"/>
</dbReference>
<feature type="region of interest" description="Disordered" evidence="12">
    <location>
        <begin position="369"/>
        <end position="395"/>
    </location>
</feature>
<dbReference type="SMART" id="SM00177">
    <property type="entry name" value="ARF"/>
    <property type="match status" value="1"/>
</dbReference>
<evidence type="ECO:0000256" key="6">
    <source>
        <dbReference type="ARBA" id="ARBA00022927"/>
    </source>
</evidence>
<dbReference type="AlphaFoldDB" id="A0AAU9XTC5"/>
<evidence type="ECO:0000256" key="7">
    <source>
        <dbReference type="ARBA" id="ARBA00023134"/>
    </source>
</evidence>
<dbReference type="PROSITE" id="PS51420">
    <property type="entry name" value="RHO"/>
    <property type="match status" value="2"/>
</dbReference>
<evidence type="ECO:0000256" key="12">
    <source>
        <dbReference type="SAM" id="MobiDB-lite"/>
    </source>
</evidence>
<dbReference type="PRINTS" id="PR00449">
    <property type="entry name" value="RASTRNSFRMNG"/>
</dbReference>
<dbReference type="Gene3D" id="3.40.50.300">
    <property type="entry name" value="P-loop containing nucleotide triphosphate hydrolases"/>
    <property type="match status" value="2"/>
</dbReference>
<keyword evidence="9" id="KW-0449">Lipoprotein</keyword>
<dbReference type="NCBIfam" id="TIGR00231">
    <property type="entry name" value="small_GTP"/>
    <property type="match status" value="2"/>
</dbReference>
<name>A0AAU9XTC5_9CNID</name>
<proteinExistence type="inferred from homology"/>
<dbReference type="GO" id="GO:0003924">
    <property type="term" value="F:GTPase activity"/>
    <property type="evidence" value="ECO:0007669"/>
    <property type="project" value="InterPro"/>
</dbReference>
<keyword evidence="5" id="KW-0547">Nucleotide-binding</keyword>
<comment type="similarity">
    <text evidence="2">Belongs to the small GTPase superfamily. Rab family.</text>
</comment>
<keyword evidence="3" id="KW-0813">Transport</keyword>
<dbReference type="PROSITE" id="PS51421">
    <property type="entry name" value="RAS"/>
    <property type="match status" value="1"/>
</dbReference>
<reference evidence="13 14" key="1">
    <citation type="submission" date="2022-05" db="EMBL/GenBank/DDBJ databases">
        <authorList>
            <consortium name="Genoscope - CEA"/>
            <person name="William W."/>
        </authorList>
    </citation>
    <scope>NUCLEOTIDE SEQUENCE [LARGE SCALE GENOMIC DNA]</scope>
</reference>
<dbReference type="SUPFAM" id="SSF52540">
    <property type="entry name" value="P-loop containing nucleoside triphosphate hydrolases"/>
    <property type="match status" value="2"/>
</dbReference>
<evidence type="ECO:0000256" key="2">
    <source>
        <dbReference type="ARBA" id="ARBA00006270"/>
    </source>
</evidence>
<dbReference type="SMART" id="SM00174">
    <property type="entry name" value="RHO"/>
    <property type="match status" value="2"/>
</dbReference>
<comment type="caution">
    <text evidence="13">The sequence shown here is derived from an EMBL/GenBank/DDBJ whole genome shotgun (WGS) entry which is preliminary data.</text>
</comment>
<keyword evidence="4" id="KW-1003">Cell membrane</keyword>
<evidence type="ECO:0000256" key="11">
    <source>
        <dbReference type="ARBA" id="ARBA00039501"/>
    </source>
</evidence>
<dbReference type="Pfam" id="PF00071">
    <property type="entry name" value="Ras"/>
    <property type="match status" value="2"/>
</dbReference>
<dbReference type="GO" id="GO:0005886">
    <property type="term" value="C:plasma membrane"/>
    <property type="evidence" value="ECO:0007669"/>
    <property type="project" value="UniProtKB-SubCell"/>
</dbReference>
<dbReference type="SMART" id="SM00173">
    <property type="entry name" value="RAS"/>
    <property type="match status" value="2"/>
</dbReference>
<dbReference type="PANTHER" id="PTHR47980">
    <property type="entry name" value="LD44762P"/>
    <property type="match status" value="1"/>
</dbReference>
<dbReference type="PROSITE" id="PS51419">
    <property type="entry name" value="RAB"/>
    <property type="match status" value="2"/>
</dbReference>
<organism evidence="13 14">
    <name type="scientific">Pocillopora meandrina</name>
    <dbReference type="NCBI Taxonomy" id="46732"/>
    <lineage>
        <taxon>Eukaryota</taxon>
        <taxon>Metazoa</taxon>
        <taxon>Cnidaria</taxon>
        <taxon>Anthozoa</taxon>
        <taxon>Hexacorallia</taxon>
        <taxon>Scleractinia</taxon>
        <taxon>Astrocoeniina</taxon>
        <taxon>Pocilloporidae</taxon>
        <taxon>Pocillopora</taxon>
    </lineage>
</organism>
<dbReference type="GO" id="GO:0005525">
    <property type="term" value="F:GTP binding"/>
    <property type="evidence" value="ECO:0007669"/>
    <property type="project" value="UniProtKB-KW"/>
</dbReference>
<dbReference type="CDD" id="cd01867">
    <property type="entry name" value="Rab8_Rab10_Rab13_like"/>
    <property type="match status" value="1"/>
</dbReference>
<accession>A0AAU9XTC5</accession>
<dbReference type="InterPro" id="IPR050305">
    <property type="entry name" value="Small_GTPase_Rab"/>
</dbReference>
<evidence type="ECO:0000256" key="10">
    <source>
        <dbReference type="ARBA" id="ARBA00023289"/>
    </source>
</evidence>
<evidence type="ECO:0000256" key="3">
    <source>
        <dbReference type="ARBA" id="ARBA00022448"/>
    </source>
</evidence>
<dbReference type="InterPro" id="IPR001806">
    <property type="entry name" value="Small_GTPase"/>
</dbReference>